<organism evidence="1 2">
    <name type="scientific">Streptococcus intermedius</name>
    <dbReference type="NCBI Taxonomy" id="1338"/>
    <lineage>
        <taxon>Bacteria</taxon>
        <taxon>Bacillati</taxon>
        <taxon>Bacillota</taxon>
        <taxon>Bacilli</taxon>
        <taxon>Lactobacillales</taxon>
        <taxon>Streptococcaceae</taxon>
        <taxon>Streptococcus</taxon>
        <taxon>Streptococcus anginosus group</taxon>
    </lineage>
</organism>
<sequence length="88" mass="10580">MSEIIDRKPFRINFKSEDQTIFAVIDGILCIFFRNNWGWLNVPDEVYNKYWSYIKNKGITYIPDEELQRLSQKFTNGVELINIRESEK</sequence>
<accession>A0AAE8G289</accession>
<gene>
    <name evidence="1" type="ORF">D8827_05840</name>
</gene>
<dbReference type="RefSeq" id="WP_125442453.1">
    <property type="nucleotide sequence ID" value="NZ_JASGZW010000002.1"/>
</dbReference>
<evidence type="ECO:0000313" key="2">
    <source>
        <dbReference type="Proteomes" id="UP000267137"/>
    </source>
</evidence>
<comment type="caution">
    <text evidence="1">The sequence shown here is derived from an EMBL/GenBank/DDBJ whole genome shotgun (WGS) entry which is preliminary data.</text>
</comment>
<name>A0AAE8G289_STRIT</name>
<proteinExistence type="predicted"/>
<dbReference type="Proteomes" id="UP000267137">
    <property type="component" value="Unassembled WGS sequence"/>
</dbReference>
<reference evidence="1 2" key="1">
    <citation type="submission" date="2018-11" db="EMBL/GenBank/DDBJ databases">
        <title>Species Designations Belie Phenotypic and Genotypic Heterogeneity in Oral Streptococci.</title>
        <authorList>
            <person name="Velsko I."/>
        </authorList>
    </citation>
    <scope>NUCLEOTIDE SEQUENCE [LARGE SCALE GENOMIC DNA]</scope>
    <source>
        <strain evidence="1 2">KLC02</strain>
    </source>
</reference>
<dbReference type="AlphaFoldDB" id="A0AAE8G289"/>
<dbReference type="EMBL" id="RJOO01000003">
    <property type="protein sequence ID" value="RSJ23174.1"/>
    <property type="molecule type" value="Genomic_DNA"/>
</dbReference>
<protein>
    <submittedName>
        <fullName evidence="1">Uncharacterized protein</fullName>
    </submittedName>
</protein>
<evidence type="ECO:0000313" key="1">
    <source>
        <dbReference type="EMBL" id="RSJ23174.1"/>
    </source>
</evidence>